<protein>
    <submittedName>
        <fullName evidence="1">Uncharacterized protein</fullName>
    </submittedName>
</protein>
<sequence length="380" mass="38920">MPPSYNEVTSWKPEVMAQIAFGVVRLQAHLEVEAPKAGNPILNLTSAQWHGEARGAADNRAEGVTRWIRNTADEFGDLAEVLQTGATNIRNAITALESRTTLADSRGYILDRGSRGYAINFDPARAPEGAEYDAGEAYEHHSALSSLATAADDTVTTTRDGINGALGEIGEIAPASVATNRGVVDPNLAESDAKAVLAGTATPEQRGRFLRAMNLTPDQLERLAAGETNGIEPSRLEYALAAVGLKDIDPKSAAATAAFGALERRGKDLSALHIGRHAIRANDAALVKGLGKGLTRGVPLVGVGVTGLDEIMKYMRDEQDGGDTAAAIVGSVGGGALGGAAAGAAIGTFAGPVGTAIGAGIGAAIGSHWGSKAAKWLTGG</sequence>
<reference evidence="1 2" key="1">
    <citation type="submission" date="2016-10" db="EMBL/GenBank/DDBJ databases">
        <authorList>
            <person name="de Groot N.N."/>
        </authorList>
    </citation>
    <scope>NUCLEOTIDE SEQUENCE [LARGE SCALE GENOMIC DNA]</scope>
    <source>
        <strain evidence="1 2">DSM 44215</strain>
    </source>
</reference>
<dbReference type="OrthoDB" id="4377460at2"/>
<name>A0A1H2KZB9_9ACTN</name>
<accession>A0A1H2KZB9</accession>
<evidence type="ECO:0000313" key="1">
    <source>
        <dbReference type="EMBL" id="SDU74073.1"/>
    </source>
</evidence>
<dbReference type="Proteomes" id="UP000183180">
    <property type="component" value="Unassembled WGS sequence"/>
</dbReference>
<gene>
    <name evidence="1" type="ORF">SAMN04488548_1344093</name>
</gene>
<evidence type="ECO:0000313" key="2">
    <source>
        <dbReference type="Proteomes" id="UP000183180"/>
    </source>
</evidence>
<organism evidence="1 2">
    <name type="scientific">Gordonia westfalica</name>
    <dbReference type="NCBI Taxonomy" id="158898"/>
    <lineage>
        <taxon>Bacteria</taxon>
        <taxon>Bacillati</taxon>
        <taxon>Actinomycetota</taxon>
        <taxon>Actinomycetes</taxon>
        <taxon>Mycobacteriales</taxon>
        <taxon>Gordoniaceae</taxon>
        <taxon>Gordonia</taxon>
    </lineage>
</organism>
<proteinExistence type="predicted"/>
<dbReference type="EMBL" id="FNLM01000034">
    <property type="protein sequence ID" value="SDU74073.1"/>
    <property type="molecule type" value="Genomic_DNA"/>
</dbReference>
<dbReference type="STRING" id="158898.SAMN04488548_1344093"/>
<dbReference type="AlphaFoldDB" id="A0A1H2KZB9"/>